<dbReference type="AlphaFoldDB" id="A0AAJ0HKM0"/>
<dbReference type="InterPro" id="IPR000421">
    <property type="entry name" value="FA58C"/>
</dbReference>
<dbReference type="EMBL" id="JAUIQD010000003">
    <property type="protein sequence ID" value="KAK3356646.1"/>
    <property type="molecule type" value="Genomic_DNA"/>
</dbReference>
<dbReference type="InterPro" id="IPR011043">
    <property type="entry name" value="Gal_Oxase/kelch_b-propeller"/>
</dbReference>
<gene>
    <name evidence="4" type="ORF">B0T25DRAFT_537123</name>
</gene>
<dbReference type="Proteomes" id="UP001275084">
    <property type="component" value="Unassembled WGS sequence"/>
</dbReference>
<dbReference type="Pfam" id="PF01344">
    <property type="entry name" value="Kelch_1"/>
    <property type="match status" value="1"/>
</dbReference>
<dbReference type="Gene3D" id="2.60.120.260">
    <property type="entry name" value="Galactose-binding domain-like"/>
    <property type="match status" value="1"/>
</dbReference>
<dbReference type="InterPro" id="IPR008979">
    <property type="entry name" value="Galactose-bd-like_sf"/>
</dbReference>
<dbReference type="SUPFAM" id="SSF49785">
    <property type="entry name" value="Galactose-binding domain-like"/>
    <property type="match status" value="1"/>
</dbReference>
<reference evidence="4" key="2">
    <citation type="submission" date="2023-06" db="EMBL/GenBank/DDBJ databases">
        <authorList>
            <consortium name="Lawrence Berkeley National Laboratory"/>
            <person name="Haridas S."/>
            <person name="Hensen N."/>
            <person name="Bonometti L."/>
            <person name="Westerberg I."/>
            <person name="Brannstrom I.O."/>
            <person name="Guillou S."/>
            <person name="Cros-Aarteil S."/>
            <person name="Calhoun S."/>
            <person name="Kuo A."/>
            <person name="Mondo S."/>
            <person name="Pangilinan J."/>
            <person name="Riley R."/>
            <person name="Labutti K."/>
            <person name="Andreopoulos B."/>
            <person name="Lipzen A."/>
            <person name="Chen C."/>
            <person name="Yanf M."/>
            <person name="Daum C."/>
            <person name="Ng V."/>
            <person name="Clum A."/>
            <person name="Steindorff A."/>
            <person name="Ohm R."/>
            <person name="Martin F."/>
            <person name="Silar P."/>
            <person name="Natvig D."/>
            <person name="Lalanne C."/>
            <person name="Gautier V."/>
            <person name="Ament-Velasquez S.L."/>
            <person name="Kruys A."/>
            <person name="Hutchinson M.I."/>
            <person name="Powell A.J."/>
            <person name="Barry K."/>
            <person name="Miller A.N."/>
            <person name="Grigoriev I.V."/>
            <person name="Debuchy R."/>
            <person name="Gladieux P."/>
            <person name="Thoren M.H."/>
            <person name="Johannesson H."/>
        </authorList>
    </citation>
    <scope>NUCLEOTIDE SEQUENCE</scope>
    <source>
        <strain evidence="4">CBS 955.72</strain>
    </source>
</reference>
<dbReference type="Pfam" id="PF09118">
    <property type="entry name" value="GO-like_E_set"/>
    <property type="match status" value="1"/>
</dbReference>
<dbReference type="Pfam" id="PF00754">
    <property type="entry name" value="F5_F8_type_C"/>
    <property type="match status" value="1"/>
</dbReference>
<comment type="caution">
    <text evidence="4">The sequence shown here is derived from an EMBL/GenBank/DDBJ whole genome shotgun (WGS) entry which is preliminary data.</text>
</comment>
<dbReference type="PANTHER" id="PTHR32208:SF68">
    <property type="entry name" value="GALACTOSE OXIDASE"/>
    <property type="match status" value="1"/>
</dbReference>
<evidence type="ECO:0000256" key="2">
    <source>
        <dbReference type="SAM" id="SignalP"/>
    </source>
</evidence>
<feature type="domain" description="F5/8 type C" evidence="3">
    <location>
        <begin position="64"/>
        <end position="211"/>
    </location>
</feature>
<feature type="chain" id="PRO_5042490272" description="F5/8 type C domain-containing protein" evidence="2">
    <location>
        <begin position="26"/>
        <end position="745"/>
    </location>
</feature>
<dbReference type="Gene3D" id="2.60.40.10">
    <property type="entry name" value="Immunoglobulins"/>
    <property type="match status" value="1"/>
</dbReference>
<evidence type="ECO:0000313" key="5">
    <source>
        <dbReference type="Proteomes" id="UP001275084"/>
    </source>
</evidence>
<reference evidence="4" key="1">
    <citation type="journal article" date="2023" name="Mol. Phylogenet. Evol.">
        <title>Genome-scale phylogeny and comparative genomics of the fungal order Sordariales.</title>
        <authorList>
            <person name="Hensen N."/>
            <person name="Bonometti L."/>
            <person name="Westerberg I."/>
            <person name="Brannstrom I.O."/>
            <person name="Guillou S."/>
            <person name="Cros-Aarteil S."/>
            <person name="Calhoun S."/>
            <person name="Haridas S."/>
            <person name="Kuo A."/>
            <person name="Mondo S."/>
            <person name="Pangilinan J."/>
            <person name="Riley R."/>
            <person name="LaButti K."/>
            <person name="Andreopoulos B."/>
            <person name="Lipzen A."/>
            <person name="Chen C."/>
            <person name="Yan M."/>
            <person name="Daum C."/>
            <person name="Ng V."/>
            <person name="Clum A."/>
            <person name="Steindorff A."/>
            <person name="Ohm R.A."/>
            <person name="Martin F."/>
            <person name="Silar P."/>
            <person name="Natvig D.O."/>
            <person name="Lalanne C."/>
            <person name="Gautier V."/>
            <person name="Ament-Velasquez S.L."/>
            <person name="Kruys A."/>
            <person name="Hutchinson M.I."/>
            <person name="Powell A.J."/>
            <person name="Barry K."/>
            <person name="Miller A.N."/>
            <person name="Grigoriev I.V."/>
            <person name="Debuchy R."/>
            <person name="Gladieux P."/>
            <person name="Hiltunen Thoren M."/>
            <person name="Johannesson H."/>
        </authorList>
    </citation>
    <scope>NUCLEOTIDE SEQUENCE</scope>
    <source>
        <strain evidence="4">CBS 955.72</strain>
    </source>
</reference>
<dbReference type="SUPFAM" id="SSF81296">
    <property type="entry name" value="E set domains"/>
    <property type="match status" value="1"/>
</dbReference>
<dbReference type="InterPro" id="IPR013783">
    <property type="entry name" value="Ig-like_fold"/>
</dbReference>
<dbReference type="InterPro" id="IPR014756">
    <property type="entry name" value="Ig_E-set"/>
</dbReference>
<feature type="signal peptide" evidence="2">
    <location>
        <begin position="1"/>
        <end position="25"/>
    </location>
</feature>
<protein>
    <recommendedName>
        <fullName evidence="3">F5/8 type C domain-containing protein</fullName>
    </recommendedName>
</protein>
<sequence>MSRKFLNMFSLVICALFFVYDVGSAALIRDRNDGHHDEQVVVGPVASPSAADGPVRAMEGATPTWGTQLSKPTGAKAWKVVECDSRKDDAHDCKHAINDDDKTWWQSNEKKSPHYITIDLGEEYIVTALRMKPHKDWDSLGGSIAGHRVSLSNKEKDWTRPVVAYGTWVDDGSDKWAIFEPETARYVRLEATTATRGKPFVIAQEFDIWVAQSVTVLPPDGSLGRWGPTIDFPIVPVGVFLDPHQGHLVSFSSETHDGFPGKNSMSGGSTFTATWFPASQTVTELYVANTKHGMFCPGMAYDVTGRMIITGGQSSFMTTSYDKGTWTRLKQMTYPRGYQGSVTSADGRIFVVGGSWGVDQHQRLPNLPCDIYDPSTDKWEPLLDCNSSAIRTKTDGYPDYRADNHVWLVGWKQNSIFHAGPAAEMHWIDTSKGGAMTPGGQRGKDGAMCGTAVMYDAEAGEILAAGGAAQYEYYKRGGTDTELFVAPEQCLPDPEKKCKAAYGKDATGEAFIIKLPNDVGQLATVTPTGNLNHPRTFHNAVVLPNGEVFVVGGMTKGEPFKDETAQLVPEMWSPIRKVWRPMAPNSIPRTYHSVALLLPDATVLVGGGGLSDHKPAVNHLDAQIYTPPYLLTGRKRPTISKVSASESKVMLGADLSFTVDGEIVGASLIRYGGATHTVNNDQRRVKLVPIREVGTAGEFRYRVAIPKEPGVAIPGFWMLFVLDNFGVPSVAYTVQVLCPGCKQKG</sequence>
<dbReference type="Gene3D" id="2.130.10.80">
    <property type="entry name" value="Galactose oxidase/kelch, beta-propeller"/>
    <property type="match status" value="1"/>
</dbReference>
<keyword evidence="1 2" id="KW-0732">Signal</keyword>
<dbReference type="InterPro" id="IPR006652">
    <property type="entry name" value="Kelch_1"/>
</dbReference>
<evidence type="ECO:0000313" key="4">
    <source>
        <dbReference type="EMBL" id="KAK3356646.1"/>
    </source>
</evidence>
<dbReference type="CDD" id="cd02851">
    <property type="entry name" value="E_set_GO_C"/>
    <property type="match status" value="1"/>
</dbReference>
<organism evidence="4 5">
    <name type="scientific">Lasiosphaeria hispida</name>
    <dbReference type="NCBI Taxonomy" id="260671"/>
    <lineage>
        <taxon>Eukaryota</taxon>
        <taxon>Fungi</taxon>
        <taxon>Dikarya</taxon>
        <taxon>Ascomycota</taxon>
        <taxon>Pezizomycotina</taxon>
        <taxon>Sordariomycetes</taxon>
        <taxon>Sordariomycetidae</taxon>
        <taxon>Sordariales</taxon>
        <taxon>Lasiosphaeriaceae</taxon>
        <taxon>Lasiosphaeria</taxon>
    </lineage>
</organism>
<keyword evidence="5" id="KW-1185">Reference proteome</keyword>
<name>A0AAJ0HKM0_9PEZI</name>
<evidence type="ECO:0000256" key="1">
    <source>
        <dbReference type="ARBA" id="ARBA00022729"/>
    </source>
</evidence>
<dbReference type="InterPro" id="IPR015202">
    <property type="entry name" value="GO-like_E_set"/>
</dbReference>
<dbReference type="SUPFAM" id="SSF50965">
    <property type="entry name" value="Galactose oxidase, central domain"/>
    <property type="match status" value="1"/>
</dbReference>
<dbReference type="PANTHER" id="PTHR32208">
    <property type="entry name" value="SECRETED PROTEIN-RELATED"/>
    <property type="match status" value="1"/>
</dbReference>
<proteinExistence type="predicted"/>
<dbReference type="SMART" id="SM00612">
    <property type="entry name" value="Kelch"/>
    <property type="match status" value="2"/>
</dbReference>
<accession>A0AAJ0HKM0</accession>
<dbReference type="InterPro" id="IPR009880">
    <property type="entry name" value="Glyoxal_oxidase_N"/>
</dbReference>
<dbReference type="InterPro" id="IPR037293">
    <property type="entry name" value="Gal_Oxidase_central_sf"/>
</dbReference>
<evidence type="ECO:0000259" key="3">
    <source>
        <dbReference type="PROSITE" id="PS50022"/>
    </source>
</evidence>
<dbReference type="PROSITE" id="PS50022">
    <property type="entry name" value="FA58C_3"/>
    <property type="match status" value="1"/>
</dbReference>
<dbReference type="Pfam" id="PF07250">
    <property type="entry name" value="Glyoxal_oxid_N"/>
    <property type="match status" value="1"/>
</dbReference>